<evidence type="ECO:0000313" key="3">
    <source>
        <dbReference type="EMBL" id="PTM98629.1"/>
    </source>
</evidence>
<dbReference type="PROSITE" id="PS51318">
    <property type="entry name" value="TAT"/>
    <property type="match status" value="1"/>
</dbReference>
<feature type="signal peptide" evidence="2">
    <location>
        <begin position="1"/>
        <end position="36"/>
    </location>
</feature>
<dbReference type="EMBL" id="PZZZ01000001">
    <property type="protein sequence ID" value="PTM98629.1"/>
    <property type="molecule type" value="Genomic_DNA"/>
</dbReference>
<reference evidence="3 4" key="1">
    <citation type="submission" date="2018-04" db="EMBL/GenBank/DDBJ databases">
        <title>Genomic Encyclopedia of Type Strains, Phase IV (KMG-IV): sequencing the most valuable type-strain genomes for metagenomic binning, comparative biology and taxonomic classification.</title>
        <authorList>
            <person name="Goeker M."/>
        </authorList>
    </citation>
    <scope>NUCLEOTIDE SEQUENCE [LARGE SCALE GENOMIC DNA]</scope>
    <source>
        <strain evidence="3 4">DSM 7138</strain>
    </source>
</reference>
<dbReference type="Proteomes" id="UP000241247">
    <property type="component" value="Unassembled WGS sequence"/>
</dbReference>
<feature type="compositionally biased region" description="Basic and acidic residues" evidence="1">
    <location>
        <begin position="53"/>
        <end position="66"/>
    </location>
</feature>
<evidence type="ECO:0000256" key="2">
    <source>
        <dbReference type="SAM" id="SignalP"/>
    </source>
</evidence>
<feature type="region of interest" description="Disordered" evidence="1">
    <location>
        <begin position="131"/>
        <end position="186"/>
    </location>
</feature>
<evidence type="ECO:0000313" key="4">
    <source>
        <dbReference type="Proteomes" id="UP000241247"/>
    </source>
</evidence>
<organism evidence="3 4">
    <name type="scientific">Mycoplana dimorpha</name>
    <dbReference type="NCBI Taxonomy" id="28320"/>
    <lineage>
        <taxon>Bacteria</taxon>
        <taxon>Pseudomonadati</taxon>
        <taxon>Pseudomonadota</taxon>
        <taxon>Alphaproteobacteria</taxon>
        <taxon>Hyphomicrobiales</taxon>
        <taxon>Rhizobiaceae</taxon>
        <taxon>Mycoplana</taxon>
    </lineage>
</organism>
<evidence type="ECO:0000256" key="1">
    <source>
        <dbReference type="SAM" id="MobiDB-lite"/>
    </source>
</evidence>
<dbReference type="AlphaFoldDB" id="A0A2T5BI25"/>
<feature type="region of interest" description="Disordered" evidence="1">
    <location>
        <begin position="34"/>
        <end position="74"/>
    </location>
</feature>
<proteinExistence type="predicted"/>
<keyword evidence="2" id="KW-0732">Signal</keyword>
<accession>A0A2T5BI25</accession>
<sequence length="238" mass="25642">MISDVIQNRSRALRTTFALALALALPLAAVPPLAHAQDSGPPERPNVQGGDPMGRDQNRDGMERSHMNAPGWQRDRAARWHGRLRGEWLAIRLAGAEQAAGIKTGQLDAWRTFTAALIDFVTPMPLRPGEAAADAAEEEMMEQGASGPDQAETPPGAAEQAPPDMTGQQAPMQGSGGAPRPDGMRSSDILDRIIARAEDRAVKAERLKAAKAQLEAVLEPGQRETLERFMMPPHRMGP</sequence>
<comment type="caution">
    <text evidence="3">The sequence shown here is derived from an EMBL/GenBank/DDBJ whole genome shotgun (WGS) entry which is preliminary data.</text>
</comment>
<keyword evidence="4" id="KW-1185">Reference proteome</keyword>
<protein>
    <recommendedName>
        <fullName evidence="5">LTXXQ motif family protein</fullName>
    </recommendedName>
</protein>
<gene>
    <name evidence="3" type="ORF">C7449_101294</name>
</gene>
<name>A0A2T5BI25_MYCDI</name>
<evidence type="ECO:0008006" key="5">
    <source>
        <dbReference type="Google" id="ProtNLM"/>
    </source>
</evidence>
<feature type="chain" id="PRO_5015452254" description="LTXXQ motif family protein" evidence="2">
    <location>
        <begin position="37"/>
        <end position="238"/>
    </location>
</feature>
<dbReference type="InterPro" id="IPR006311">
    <property type="entry name" value="TAT_signal"/>
</dbReference>